<organism evidence="1 2">
    <name type="scientific">Bacillus cereus</name>
    <dbReference type="NCBI Taxonomy" id="1396"/>
    <lineage>
        <taxon>Bacteria</taxon>
        <taxon>Bacillati</taxon>
        <taxon>Bacillota</taxon>
        <taxon>Bacilli</taxon>
        <taxon>Bacillales</taxon>
        <taxon>Bacillaceae</taxon>
        <taxon>Bacillus</taxon>
        <taxon>Bacillus cereus group</taxon>
    </lineage>
</organism>
<sequence>MKIYIEGKNISNEQLTKWKRKRIKKTFRILGHKEPQIKDTDELVKKLTELKMRYSYNEMYDKLKSKLSLGEMIMRLCVAFSGKRRKFSKTDFHLDGITAEDILREFDNLMLKQSPENDLVNLSACPDHYVLRPIGENGQEVIEFTGNSPFPVQFFIVYGDETGLKTPRDNSYQYQSAGVARTKDGTVIGGVRHQFKNTNKGVEVRASVEFPALCPNSLIKSHQMHLACEFSYWLQWIKNQKN</sequence>
<dbReference type="RefSeq" id="WP_060487329.1">
    <property type="nucleotide sequence ID" value="NZ_NUHO01000272.1"/>
</dbReference>
<accession>A0A0P8WTA6</accession>
<proteinExistence type="predicted"/>
<evidence type="ECO:0000313" key="1">
    <source>
        <dbReference type="EMBL" id="PGM86965.1"/>
    </source>
</evidence>
<dbReference type="EMBL" id="NUHO01000272">
    <property type="protein sequence ID" value="PGM86965.1"/>
    <property type="molecule type" value="Genomic_DNA"/>
</dbReference>
<dbReference type="AlphaFoldDB" id="A0A0P8WTA6"/>
<evidence type="ECO:0000313" key="2">
    <source>
        <dbReference type="Proteomes" id="UP000222054"/>
    </source>
</evidence>
<comment type="caution">
    <text evidence="1">The sequence shown here is derived from an EMBL/GenBank/DDBJ whole genome shotgun (WGS) entry which is preliminary data.</text>
</comment>
<protein>
    <recommendedName>
        <fullName evidence="3">Group-specific protein</fullName>
    </recommendedName>
</protein>
<name>A0A0P8WTA6_BACCE</name>
<gene>
    <name evidence="1" type="ORF">CN958_31865</name>
</gene>
<dbReference type="GeneID" id="66267304"/>
<evidence type="ECO:0008006" key="3">
    <source>
        <dbReference type="Google" id="ProtNLM"/>
    </source>
</evidence>
<dbReference type="Proteomes" id="UP000222054">
    <property type="component" value="Unassembled WGS sequence"/>
</dbReference>
<reference evidence="1 2" key="1">
    <citation type="submission" date="2017-09" db="EMBL/GenBank/DDBJ databases">
        <title>Large-scale bioinformatics analysis of Bacillus genomes uncovers conserved roles of natural products in bacterial physiology.</title>
        <authorList>
            <consortium name="Agbiome Team Llc"/>
            <person name="Bleich R.M."/>
            <person name="Grubbs K.J."/>
            <person name="Santa Maria K.C."/>
            <person name="Allen S.E."/>
            <person name="Farag S."/>
            <person name="Shank E.A."/>
            <person name="Bowers A."/>
        </authorList>
    </citation>
    <scope>NUCLEOTIDE SEQUENCE [LARGE SCALE GENOMIC DNA]</scope>
    <source>
        <strain evidence="1 2">AFS053130</strain>
    </source>
</reference>